<keyword evidence="4" id="KW-0808">Transferase</keyword>
<keyword evidence="10" id="KW-0132">Cell division</keyword>
<feature type="compositionally biased region" description="Polar residues" evidence="8">
    <location>
        <begin position="679"/>
        <end position="690"/>
    </location>
</feature>
<dbReference type="SUPFAM" id="SSF53335">
    <property type="entry name" value="S-adenosyl-L-methionine-dependent methyltransferases"/>
    <property type="match status" value="1"/>
</dbReference>
<feature type="region of interest" description="Disordered" evidence="8">
    <location>
        <begin position="679"/>
        <end position="700"/>
    </location>
</feature>
<evidence type="ECO:0000256" key="1">
    <source>
        <dbReference type="ARBA" id="ARBA00009258"/>
    </source>
</evidence>
<keyword evidence="7" id="KW-0175">Coiled coil</keyword>
<evidence type="ECO:0000256" key="3">
    <source>
        <dbReference type="ARBA" id="ARBA00022603"/>
    </source>
</evidence>
<evidence type="ECO:0000256" key="8">
    <source>
        <dbReference type="SAM" id="MobiDB-lite"/>
    </source>
</evidence>
<gene>
    <name evidence="10" type="ORF">BGW36DRAFT_392487</name>
</gene>
<comment type="caution">
    <text evidence="10">The sequence shown here is derived from an EMBL/GenBank/DDBJ whole genome shotgun (WGS) entry which is preliminary data.</text>
</comment>
<name>A0AAD4Q5T3_9EURO</name>
<proteinExistence type="inferred from homology"/>
<dbReference type="PANTHER" id="PTHR10920:SF18">
    <property type="entry name" value="RRNA METHYLTRANSFERASE 2, MITOCHONDRIAL"/>
    <property type="match status" value="1"/>
</dbReference>
<dbReference type="GO" id="GO:0008650">
    <property type="term" value="F:rRNA (uridine-2'-O-)-methyltransferase activity"/>
    <property type="evidence" value="ECO:0007669"/>
    <property type="project" value="TreeGrafter"/>
</dbReference>
<evidence type="ECO:0000256" key="2">
    <source>
        <dbReference type="ARBA" id="ARBA00022552"/>
    </source>
</evidence>
<dbReference type="Proteomes" id="UP001201262">
    <property type="component" value="Unassembled WGS sequence"/>
</dbReference>
<evidence type="ECO:0000256" key="6">
    <source>
        <dbReference type="ARBA" id="ARBA00041184"/>
    </source>
</evidence>
<feature type="region of interest" description="Disordered" evidence="8">
    <location>
        <begin position="254"/>
        <end position="287"/>
    </location>
</feature>
<evidence type="ECO:0000256" key="7">
    <source>
        <dbReference type="SAM" id="Coils"/>
    </source>
</evidence>
<evidence type="ECO:0000256" key="4">
    <source>
        <dbReference type="ARBA" id="ARBA00022679"/>
    </source>
</evidence>
<keyword evidence="3" id="KW-0489">Methyltransferase</keyword>
<dbReference type="GO" id="GO:0005739">
    <property type="term" value="C:mitochondrion"/>
    <property type="evidence" value="ECO:0007669"/>
    <property type="project" value="TreeGrafter"/>
</dbReference>
<dbReference type="InterPro" id="IPR050082">
    <property type="entry name" value="RNA_methyltr_RlmE"/>
</dbReference>
<keyword evidence="5" id="KW-0949">S-adenosyl-L-methionine</keyword>
<dbReference type="InterPro" id="IPR029063">
    <property type="entry name" value="SAM-dependent_MTases_sf"/>
</dbReference>
<feature type="region of interest" description="Disordered" evidence="8">
    <location>
        <begin position="326"/>
        <end position="346"/>
    </location>
</feature>
<feature type="compositionally biased region" description="Polar residues" evidence="8">
    <location>
        <begin position="422"/>
        <end position="432"/>
    </location>
</feature>
<feature type="compositionally biased region" description="Polar residues" evidence="8">
    <location>
        <begin position="326"/>
        <end position="340"/>
    </location>
</feature>
<dbReference type="GO" id="GO:0051301">
    <property type="term" value="P:cell division"/>
    <property type="evidence" value="ECO:0007669"/>
    <property type="project" value="UniProtKB-KW"/>
</dbReference>
<evidence type="ECO:0000313" key="11">
    <source>
        <dbReference type="Proteomes" id="UP001201262"/>
    </source>
</evidence>
<dbReference type="EMBL" id="JAJTJA010000001">
    <property type="protein sequence ID" value="KAH8704697.1"/>
    <property type="molecule type" value="Genomic_DNA"/>
</dbReference>
<dbReference type="RefSeq" id="XP_046077318.1">
    <property type="nucleotide sequence ID" value="XM_046217701.1"/>
</dbReference>
<dbReference type="HAMAP" id="MF_01547">
    <property type="entry name" value="RNA_methyltr_E"/>
    <property type="match status" value="1"/>
</dbReference>
<comment type="similarity">
    <text evidence="1">Belongs to the class I-like SAM-binding methyltransferase superfamily. RNA methyltransferase RlmE family.</text>
</comment>
<dbReference type="InterPro" id="IPR002877">
    <property type="entry name" value="RNA_MeTrfase_FtsJ_dom"/>
</dbReference>
<organism evidence="10 11">
    <name type="scientific">Talaromyces proteolyticus</name>
    <dbReference type="NCBI Taxonomy" id="1131652"/>
    <lineage>
        <taxon>Eukaryota</taxon>
        <taxon>Fungi</taxon>
        <taxon>Dikarya</taxon>
        <taxon>Ascomycota</taxon>
        <taxon>Pezizomycotina</taxon>
        <taxon>Eurotiomycetes</taxon>
        <taxon>Eurotiomycetidae</taxon>
        <taxon>Eurotiales</taxon>
        <taxon>Trichocomaceae</taxon>
        <taxon>Talaromyces</taxon>
        <taxon>Talaromyces sect. Bacilispori</taxon>
    </lineage>
</organism>
<accession>A0AAD4Q5T3</accession>
<sequence length="828" mass="93990">MKASILCHDGLCSARQYELAYKTAQLETGYEKTIGQLESLINEEATRALRAKCHIFETDNQLLKMHCDRLDNDVMELAKTRDNLNRQLAQAQDEIKALQSSLRTSSRAMQGLKTDLDAKNHKDSDHEHILADRLAISKELAALKQEFDRLKGQNSSHKALIAEKQSLERQLNSLEVQMEEERRAFERNNLTNPNSRNEAQYQLELVQEELKKEVEGRLRLEKEGHDKSVEWENQKKALEERLLTVRKQLRSAKDKLKEYRQSTHTLPRQSQSRQNGSIDRDTSLVHDGVGFGPEMTIATPGAVRIAADTKRQLTIPGEKSAFSITPYLNRNKNTTCSPTSSDDDLQLDVDKHSFEKQQRPSIGSPHVRRRNEDQIVPKLDHMNQHTLDGNGVGSEPFNAGKFNVNSARDDTRLPSKNGGTRPATQSASNRNPSLEGKQNQRKRKVLGTQRDKTLFDDEDEQLERPVKERRLTSTLNAGIQPFRLARQTFNEMSSFSPLKLWNLFLSKSNCGLIHMPLRFSLSFSLRQRFQYCQTSNLSVTFRRFASSKQWQSRQKNDIYTREATVQGLKSRAAFKLLQIDEQYRIFRKGQTVVDLGYAPGSWSQVAVSRTQPNGRVLGVDIIPAQPPKGVSTIQGNFLSQEIQQYVLDFVRDPNRGRPRSPSLSEGRFISTIDQIAADTSNTREQASDHTGSPVKGSGIPSERTVDVVLSDMSAPWVQTRGFWNRSLSNPYHRMMNTSGINFRDHAGSMDLCRAALQFSFNVLKTGGHFVCKFYQGSEDKILEKQLKALFDKVHRLKPDSSRSESREAFFVAIARKQDASRSAVLTAD</sequence>
<keyword evidence="11" id="KW-1185">Reference proteome</keyword>
<feature type="coiled-coil region" evidence="7">
    <location>
        <begin position="67"/>
        <end position="108"/>
    </location>
</feature>
<keyword evidence="2" id="KW-0698">rRNA processing</keyword>
<reference evidence="10" key="1">
    <citation type="submission" date="2021-12" db="EMBL/GenBank/DDBJ databases">
        <title>Convergent genome expansion in fungi linked to evolution of root-endophyte symbiosis.</title>
        <authorList>
            <consortium name="DOE Joint Genome Institute"/>
            <person name="Ke Y.-H."/>
            <person name="Bonito G."/>
            <person name="Liao H.-L."/>
            <person name="Looney B."/>
            <person name="Rojas-Flechas A."/>
            <person name="Nash J."/>
            <person name="Hameed K."/>
            <person name="Schadt C."/>
            <person name="Martin F."/>
            <person name="Crous P.W."/>
            <person name="Miettinen O."/>
            <person name="Magnuson J.K."/>
            <person name="Labbe J."/>
            <person name="Jacobson D."/>
            <person name="Doktycz M.J."/>
            <person name="Veneault-Fourrey C."/>
            <person name="Kuo A."/>
            <person name="Mondo S."/>
            <person name="Calhoun S."/>
            <person name="Riley R."/>
            <person name="Ohm R."/>
            <person name="LaButti K."/>
            <person name="Andreopoulos B."/>
            <person name="Pangilinan J."/>
            <person name="Nolan M."/>
            <person name="Tritt A."/>
            <person name="Clum A."/>
            <person name="Lipzen A."/>
            <person name="Daum C."/>
            <person name="Barry K."/>
            <person name="Grigoriev I.V."/>
            <person name="Vilgalys R."/>
        </authorList>
    </citation>
    <scope>NUCLEOTIDE SEQUENCE</scope>
    <source>
        <strain evidence="10">PMI_201</strain>
    </source>
</reference>
<feature type="compositionally biased region" description="Polar residues" evidence="8">
    <location>
        <begin position="262"/>
        <end position="277"/>
    </location>
</feature>
<keyword evidence="10" id="KW-0131">Cell cycle</keyword>
<dbReference type="PANTHER" id="PTHR10920">
    <property type="entry name" value="RIBOSOMAL RNA METHYLTRANSFERASE"/>
    <property type="match status" value="1"/>
</dbReference>
<dbReference type="AlphaFoldDB" id="A0AAD4Q5T3"/>
<feature type="region of interest" description="Disordered" evidence="8">
    <location>
        <begin position="380"/>
        <end position="461"/>
    </location>
</feature>
<dbReference type="Pfam" id="PF01728">
    <property type="entry name" value="FtsJ"/>
    <property type="match status" value="1"/>
</dbReference>
<dbReference type="InterPro" id="IPR015507">
    <property type="entry name" value="rRNA-MeTfrase_E"/>
</dbReference>
<evidence type="ECO:0000313" key="10">
    <source>
        <dbReference type="EMBL" id="KAH8704697.1"/>
    </source>
</evidence>
<protein>
    <recommendedName>
        <fullName evidence="6">rRNA methyltransferase 2, mitochondrial</fullName>
    </recommendedName>
</protein>
<dbReference type="GeneID" id="70247988"/>
<dbReference type="Gene3D" id="3.40.50.150">
    <property type="entry name" value="Vaccinia Virus protein VP39"/>
    <property type="match status" value="1"/>
</dbReference>
<evidence type="ECO:0000259" key="9">
    <source>
        <dbReference type="Pfam" id="PF01728"/>
    </source>
</evidence>
<evidence type="ECO:0000256" key="5">
    <source>
        <dbReference type="ARBA" id="ARBA00022691"/>
    </source>
</evidence>
<feature type="domain" description="Ribosomal RNA methyltransferase FtsJ" evidence="9">
    <location>
        <begin position="569"/>
        <end position="813"/>
    </location>
</feature>